<keyword evidence="6 11" id="KW-0378">Hydrolase</keyword>
<dbReference type="NCBIfam" id="TIGR00054">
    <property type="entry name" value="RIP metalloprotease RseP"/>
    <property type="match status" value="1"/>
</dbReference>
<evidence type="ECO:0000256" key="1">
    <source>
        <dbReference type="ARBA" id="ARBA00001947"/>
    </source>
</evidence>
<dbReference type="Pfam" id="PF02163">
    <property type="entry name" value="Peptidase_M50"/>
    <property type="match status" value="1"/>
</dbReference>
<dbReference type="SMART" id="SM00228">
    <property type="entry name" value="PDZ"/>
    <property type="match status" value="1"/>
</dbReference>
<sequence length="381" mass="40778">MDMDLASLPDAIWNMALIKIVPFLFVLTVIVFFHELGHYLIGRWSGIKIMAFSIGFGPELVGVTDRHGTRWKLCAIPLGGYVKFFGDENAASMPSDAALREASAEDRARAFQSASVGKRAATVAAGPIANFILAIAIFAATAYASGIVVGDPIVSEVRPNSPAAVAGIQPGDRVTSADGERIRYFSDLQRYVSTRAGEPIQLGLERGGANKTVSVTPDLQTQTDGFGNSYQVAVIGIVANSEQAAFRHENLSPVEALNYGVSQTWFVIERTVAFIGGIFRGAEKADQIGGPIKIAQVSSQVATLGFAPLLNLAALLSISIGLLNLLPIPMLDGGHLLFYAFEAARGKPLSERVQEFGFRIGLALVMLLMVFAFWNDLSGRT</sequence>
<dbReference type="Pfam" id="PF17820">
    <property type="entry name" value="PDZ_6"/>
    <property type="match status" value="1"/>
</dbReference>
<evidence type="ECO:0000256" key="8">
    <source>
        <dbReference type="ARBA" id="ARBA00022989"/>
    </source>
</evidence>
<keyword evidence="5 11" id="KW-0812">Transmembrane</keyword>
<dbReference type="Gene3D" id="2.30.42.10">
    <property type="match status" value="1"/>
</dbReference>
<dbReference type="PATRIC" id="fig|401562.4.peg.171"/>
<evidence type="ECO:0000256" key="9">
    <source>
        <dbReference type="ARBA" id="ARBA00023049"/>
    </source>
</evidence>
<dbReference type="SUPFAM" id="SSF50156">
    <property type="entry name" value="PDZ domain-like"/>
    <property type="match status" value="1"/>
</dbReference>
<dbReference type="CDD" id="cd23081">
    <property type="entry name" value="cpPDZ_EcRseP-like"/>
    <property type="match status" value="1"/>
</dbReference>
<evidence type="ECO:0000256" key="7">
    <source>
        <dbReference type="ARBA" id="ARBA00022833"/>
    </source>
</evidence>
<evidence type="ECO:0000256" key="11">
    <source>
        <dbReference type="RuleBase" id="RU362031"/>
    </source>
</evidence>
<keyword evidence="14" id="KW-1185">Reference proteome</keyword>
<keyword evidence="11" id="KW-0479">Metal-binding</keyword>
<accession>A0A147DBI9</accession>
<feature type="transmembrane region" description="Helical" evidence="11">
    <location>
        <begin position="301"/>
        <end position="320"/>
    </location>
</feature>
<comment type="subcellular location">
    <subcellularLocation>
        <location evidence="2">Membrane</location>
        <topology evidence="2">Multi-pass membrane protein</topology>
    </subcellularLocation>
</comment>
<dbReference type="PANTHER" id="PTHR42837:SF2">
    <property type="entry name" value="MEMBRANE METALLOPROTEASE ARASP2, CHLOROPLASTIC-RELATED"/>
    <property type="match status" value="1"/>
</dbReference>
<comment type="cofactor">
    <cofactor evidence="1 11">
        <name>Zn(2+)</name>
        <dbReference type="ChEBI" id="CHEBI:29105"/>
    </cofactor>
</comment>
<dbReference type="EC" id="3.4.24.-" evidence="11"/>
<dbReference type="AlphaFoldDB" id="A0A147DBI9"/>
<gene>
    <name evidence="13" type="ORF">NS365_00860</name>
</gene>
<dbReference type="InterPro" id="IPR036034">
    <property type="entry name" value="PDZ_sf"/>
</dbReference>
<dbReference type="PROSITE" id="PS50106">
    <property type="entry name" value="PDZ"/>
    <property type="match status" value="1"/>
</dbReference>
<dbReference type="InterPro" id="IPR008915">
    <property type="entry name" value="Peptidase_M50"/>
</dbReference>
<protein>
    <recommendedName>
        <fullName evidence="11">Zinc metalloprotease</fullName>
        <ecNumber evidence="11">3.4.24.-</ecNumber>
    </recommendedName>
</protein>
<keyword evidence="4 13" id="KW-0645">Protease</keyword>
<feature type="transmembrane region" description="Helical" evidence="11">
    <location>
        <begin position="356"/>
        <end position="374"/>
    </location>
</feature>
<evidence type="ECO:0000256" key="6">
    <source>
        <dbReference type="ARBA" id="ARBA00022801"/>
    </source>
</evidence>
<evidence type="ECO:0000256" key="3">
    <source>
        <dbReference type="ARBA" id="ARBA00007931"/>
    </source>
</evidence>
<evidence type="ECO:0000313" key="14">
    <source>
        <dbReference type="Proteomes" id="UP000078529"/>
    </source>
</evidence>
<evidence type="ECO:0000313" key="13">
    <source>
        <dbReference type="EMBL" id="KTR08523.1"/>
    </source>
</evidence>
<keyword evidence="10 11" id="KW-0472">Membrane</keyword>
<dbReference type="GO" id="GO:0016020">
    <property type="term" value="C:membrane"/>
    <property type="evidence" value="ECO:0007669"/>
    <property type="project" value="UniProtKB-SubCell"/>
</dbReference>
<reference evidence="13 14" key="1">
    <citation type="journal article" date="2016" name="Front. Microbiol.">
        <title>Genomic Resource of Rice Seed Associated Bacteria.</title>
        <authorList>
            <person name="Midha S."/>
            <person name="Bansal K."/>
            <person name="Sharma S."/>
            <person name="Kumar N."/>
            <person name="Patil P.P."/>
            <person name="Chaudhry V."/>
            <person name="Patil P.B."/>
        </authorList>
    </citation>
    <scope>NUCLEOTIDE SEQUENCE [LARGE SCALE GENOMIC DNA]</scope>
    <source>
        <strain evidence="13 14">NS365</strain>
    </source>
</reference>
<dbReference type="InterPro" id="IPR041489">
    <property type="entry name" value="PDZ_6"/>
</dbReference>
<comment type="similarity">
    <text evidence="3 11">Belongs to the peptidase M50B family.</text>
</comment>
<dbReference type="GO" id="GO:0046872">
    <property type="term" value="F:metal ion binding"/>
    <property type="evidence" value="ECO:0007669"/>
    <property type="project" value="UniProtKB-KW"/>
</dbReference>
<evidence type="ECO:0000256" key="2">
    <source>
        <dbReference type="ARBA" id="ARBA00004141"/>
    </source>
</evidence>
<feature type="transmembrane region" description="Helical" evidence="11">
    <location>
        <begin position="12"/>
        <end position="33"/>
    </location>
</feature>
<keyword evidence="9 11" id="KW-0482">Metalloprotease</keyword>
<proteinExistence type="inferred from homology"/>
<evidence type="ECO:0000256" key="4">
    <source>
        <dbReference type="ARBA" id="ARBA00022670"/>
    </source>
</evidence>
<dbReference type="Proteomes" id="UP000078529">
    <property type="component" value="Unassembled WGS sequence"/>
</dbReference>
<dbReference type="EMBL" id="LDQA01000001">
    <property type="protein sequence ID" value="KTR08523.1"/>
    <property type="molecule type" value="Genomic_DNA"/>
</dbReference>
<evidence type="ECO:0000256" key="5">
    <source>
        <dbReference type="ARBA" id="ARBA00022692"/>
    </source>
</evidence>
<dbReference type="CDD" id="cd06163">
    <property type="entry name" value="S2P-M50_PDZ_RseP-like"/>
    <property type="match status" value="1"/>
</dbReference>
<keyword evidence="7 11" id="KW-0862">Zinc</keyword>
<comment type="caution">
    <text evidence="13">The sequence shown here is derived from an EMBL/GenBank/DDBJ whole genome shotgun (WGS) entry which is preliminary data.</text>
</comment>
<dbReference type="GO" id="GO:0004222">
    <property type="term" value="F:metalloendopeptidase activity"/>
    <property type="evidence" value="ECO:0007669"/>
    <property type="project" value="InterPro"/>
</dbReference>
<feature type="domain" description="PDZ" evidence="12">
    <location>
        <begin position="134"/>
        <end position="183"/>
    </location>
</feature>
<dbReference type="InterPro" id="IPR004387">
    <property type="entry name" value="Pept_M50_Zn"/>
</dbReference>
<dbReference type="GO" id="GO:0006508">
    <property type="term" value="P:proteolysis"/>
    <property type="evidence" value="ECO:0007669"/>
    <property type="project" value="UniProtKB-KW"/>
</dbReference>
<evidence type="ECO:0000259" key="12">
    <source>
        <dbReference type="PROSITE" id="PS50106"/>
    </source>
</evidence>
<keyword evidence="8 11" id="KW-1133">Transmembrane helix</keyword>
<organism evidence="13 14">
    <name type="scientific">Aureimonas ureilytica</name>
    <dbReference type="NCBI Taxonomy" id="401562"/>
    <lineage>
        <taxon>Bacteria</taxon>
        <taxon>Pseudomonadati</taxon>
        <taxon>Pseudomonadota</taxon>
        <taxon>Alphaproteobacteria</taxon>
        <taxon>Hyphomicrobiales</taxon>
        <taxon>Aurantimonadaceae</taxon>
        <taxon>Aureimonas</taxon>
    </lineage>
</organism>
<evidence type="ECO:0000256" key="10">
    <source>
        <dbReference type="ARBA" id="ARBA00023136"/>
    </source>
</evidence>
<dbReference type="PANTHER" id="PTHR42837">
    <property type="entry name" value="REGULATOR OF SIGMA-E PROTEASE RSEP"/>
    <property type="match status" value="1"/>
</dbReference>
<dbReference type="InterPro" id="IPR001478">
    <property type="entry name" value="PDZ"/>
</dbReference>
<name>A0A147DBI9_9HYPH</name>